<protein>
    <submittedName>
        <fullName evidence="1">Uncharacterized protein</fullName>
    </submittedName>
</protein>
<proteinExistence type="predicted"/>
<sequence>MLFASYATIALSLVGAAVALPPAKRGAGDVQNALNSLSSQISTLDAVLVAYPGNNMAPSELYNHFTATGSSADSVANAARGTGTLNEGDGQNVLNSLQNAIPQLEDLVQQLINKKIGFIGLPATGGIEAHLLQGLQSLTNSLTNSANSLLAIAPGDLQGAEQSLFQRMSRALSRAVSAFSS</sequence>
<keyword evidence="2" id="KW-1185">Reference proteome</keyword>
<evidence type="ECO:0000313" key="2">
    <source>
        <dbReference type="Proteomes" id="UP000308600"/>
    </source>
</evidence>
<accession>A0ACD3AAA8</accession>
<organism evidence="1 2">
    <name type="scientific">Pluteus cervinus</name>
    <dbReference type="NCBI Taxonomy" id="181527"/>
    <lineage>
        <taxon>Eukaryota</taxon>
        <taxon>Fungi</taxon>
        <taxon>Dikarya</taxon>
        <taxon>Basidiomycota</taxon>
        <taxon>Agaricomycotina</taxon>
        <taxon>Agaricomycetes</taxon>
        <taxon>Agaricomycetidae</taxon>
        <taxon>Agaricales</taxon>
        <taxon>Pluteineae</taxon>
        <taxon>Pluteaceae</taxon>
        <taxon>Pluteus</taxon>
    </lineage>
</organism>
<gene>
    <name evidence="1" type="ORF">BDN72DRAFT_375323</name>
</gene>
<reference evidence="1 2" key="1">
    <citation type="journal article" date="2019" name="Nat. Ecol. Evol.">
        <title>Megaphylogeny resolves global patterns of mushroom evolution.</title>
        <authorList>
            <person name="Varga T."/>
            <person name="Krizsan K."/>
            <person name="Foldi C."/>
            <person name="Dima B."/>
            <person name="Sanchez-Garcia M."/>
            <person name="Sanchez-Ramirez S."/>
            <person name="Szollosi G.J."/>
            <person name="Szarkandi J.G."/>
            <person name="Papp V."/>
            <person name="Albert L."/>
            <person name="Andreopoulos W."/>
            <person name="Angelini C."/>
            <person name="Antonin V."/>
            <person name="Barry K.W."/>
            <person name="Bougher N.L."/>
            <person name="Buchanan P."/>
            <person name="Buyck B."/>
            <person name="Bense V."/>
            <person name="Catcheside P."/>
            <person name="Chovatia M."/>
            <person name="Cooper J."/>
            <person name="Damon W."/>
            <person name="Desjardin D."/>
            <person name="Finy P."/>
            <person name="Geml J."/>
            <person name="Haridas S."/>
            <person name="Hughes K."/>
            <person name="Justo A."/>
            <person name="Karasinski D."/>
            <person name="Kautmanova I."/>
            <person name="Kiss B."/>
            <person name="Kocsube S."/>
            <person name="Kotiranta H."/>
            <person name="LaButti K.M."/>
            <person name="Lechner B.E."/>
            <person name="Liimatainen K."/>
            <person name="Lipzen A."/>
            <person name="Lukacs Z."/>
            <person name="Mihaltcheva S."/>
            <person name="Morgado L.N."/>
            <person name="Niskanen T."/>
            <person name="Noordeloos M.E."/>
            <person name="Ohm R.A."/>
            <person name="Ortiz-Santana B."/>
            <person name="Ovrebo C."/>
            <person name="Racz N."/>
            <person name="Riley R."/>
            <person name="Savchenko A."/>
            <person name="Shiryaev A."/>
            <person name="Soop K."/>
            <person name="Spirin V."/>
            <person name="Szebenyi C."/>
            <person name="Tomsovsky M."/>
            <person name="Tulloss R.E."/>
            <person name="Uehling J."/>
            <person name="Grigoriev I.V."/>
            <person name="Vagvolgyi C."/>
            <person name="Papp T."/>
            <person name="Martin F.M."/>
            <person name="Miettinen O."/>
            <person name="Hibbett D.S."/>
            <person name="Nagy L.G."/>
        </authorList>
    </citation>
    <scope>NUCLEOTIDE SEQUENCE [LARGE SCALE GENOMIC DNA]</scope>
    <source>
        <strain evidence="1 2">NL-1719</strain>
    </source>
</reference>
<evidence type="ECO:0000313" key="1">
    <source>
        <dbReference type="EMBL" id="TFK62808.1"/>
    </source>
</evidence>
<name>A0ACD3AAA8_9AGAR</name>
<dbReference type="Proteomes" id="UP000308600">
    <property type="component" value="Unassembled WGS sequence"/>
</dbReference>
<dbReference type="EMBL" id="ML208559">
    <property type="protein sequence ID" value="TFK62808.1"/>
    <property type="molecule type" value="Genomic_DNA"/>
</dbReference>